<dbReference type="EMBL" id="WWCR01000015">
    <property type="protein sequence ID" value="MYM73548.1"/>
    <property type="molecule type" value="Genomic_DNA"/>
</dbReference>
<accession>A0A7X4H1G2</accession>
<feature type="transmembrane region" description="Helical" evidence="1">
    <location>
        <begin position="136"/>
        <end position="164"/>
    </location>
</feature>
<evidence type="ECO:0000256" key="1">
    <source>
        <dbReference type="SAM" id="Phobius"/>
    </source>
</evidence>
<evidence type="ECO:0000313" key="3">
    <source>
        <dbReference type="Proteomes" id="UP000469734"/>
    </source>
</evidence>
<keyword evidence="1" id="KW-0472">Membrane</keyword>
<protein>
    <submittedName>
        <fullName evidence="2">Uncharacterized protein</fullName>
    </submittedName>
</protein>
<feature type="transmembrane region" description="Helical" evidence="1">
    <location>
        <begin position="217"/>
        <end position="234"/>
    </location>
</feature>
<proteinExistence type="predicted"/>
<dbReference type="RefSeq" id="WP_161050696.1">
    <property type="nucleotide sequence ID" value="NZ_WWCR01000015.1"/>
</dbReference>
<sequence>MPELLKEALKDSLKQLGGLNWVAPLEVCAFAWAGKPHQATQIEWRMKSGGAKLALFLAVLFAFGIALVSETATQMSGTFYYTLIRDILIKDPIEFVAEPLVAAGLLFGIAILLTWRIAMFMEQRTGYGESLRSAWAGILIISCLGVSAAALSTQWALALVNYFARSLPYDATIIVIARHVISPAAVFIWMWIGVTRFFTVIHAVFPVTVSKENRRMLVWSLLGIWLFVSLASLIEHEAISRVHPDPVRTRDVGPELAAVYMTGIACNGDRDTVGCVVNINTGQPQDMTLAGTWDTRTVTYTPAETEGPVIARWTPVVPNAGLVPVVLIAPYSHFDLEIRTSRKEACAIAALPDDAAHPSYWRMHANAHENGKWTDDRKTTKLIPNNLHTLHVELNRVCTTAA</sequence>
<comment type="caution">
    <text evidence="2">The sequence shown here is derived from an EMBL/GenBank/DDBJ whole genome shotgun (WGS) entry which is preliminary data.</text>
</comment>
<feature type="transmembrane region" description="Helical" evidence="1">
    <location>
        <begin position="53"/>
        <end position="75"/>
    </location>
</feature>
<reference evidence="2 3" key="1">
    <citation type="submission" date="2019-12" db="EMBL/GenBank/DDBJ databases">
        <title>Novel species isolated from a subtropical stream in China.</title>
        <authorList>
            <person name="Lu H."/>
        </authorList>
    </citation>
    <scope>NUCLEOTIDE SEQUENCE [LARGE SCALE GENOMIC DNA]</scope>
    <source>
        <strain evidence="2 3">FT134W</strain>
    </source>
</reference>
<feature type="transmembrane region" description="Helical" evidence="1">
    <location>
        <begin position="95"/>
        <end position="115"/>
    </location>
</feature>
<feature type="transmembrane region" description="Helical" evidence="1">
    <location>
        <begin position="184"/>
        <end position="205"/>
    </location>
</feature>
<keyword evidence="1" id="KW-1133">Transmembrane helix</keyword>
<evidence type="ECO:0000313" key="2">
    <source>
        <dbReference type="EMBL" id="MYM73548.1"/>
    </source>
</evidence>
<dbReference type="AlphaFoldDB" id="A0A7X4H1G2"/>
<gene>
    <name evidence="2" type="ORF">GTP56_15255</name>
</gene>
<organism evidence="2 3">
    <name type="scientific">Duganella margarita</name>
    <dbReference type="NCBI Taxonomy" id="2692170"/>
    <lineage>
        <taxon>Bacteria</taxon>
        <taxon>Pseudomonadati</taxon>
        <taxon>Pseudomonadota</taxon>
        <taxon>Betaproteobacteria</taxon>
        <taxon>Burkholderiales</taxon>
        <taxon>Oxalobacteraceae</taxon>
        <taxon>Telluria group</taxon>
        <taxon>Duganella</taxon>
    </lineage>
</organism>
<dbReference type="Proteomes" id="UP000469734">
    <property type="component" value="Unassembled WGS sequence"/>
</dbReference>
<keyword evidence="1" id="KW-0812">Transmembrane</keyword>
<name>A0A7X4H1G2_9BURK</name>